<evidence type="ECO:0000313" key="2">
    <source>
        <dbReference type="EMBL" id="VDN18849.1"/>
    </source>
</evidence>
<feature type="region of interest" description="Disordered" evidence="1">
    <location>
        <begin position="40"/>
        <end position="81"/>
    </location>
</feature>
<dbReference type="EMBL" id="UYRT01078593">
    <property type="protein sequence ID" value="VDN18849.1"/>
    <property type="molecule type" value="Genomic_DNA"/>
</dbReference>
<reference evidence="2 3" key="2">
    <citation type="submission" date="2018-11" db="EMBL/GenBank/DDBJ databases">
        <authorList>
            <consortium name="Pathogen Informatics"/>
        </authorList>
    </citation>
    <scope>NUCLEOTIDE SEQUENCE [LARGE SCALE GENOMIC DNA]</scope>
</reference>
<organism evidence="4">
    <name type="scientific">Gongylonema pulchrum</name>
    <dbReference type="NCBI Taxonomy" id="637853"/>
    <lineage>
        <taxon>Eukaryota</taxon>
        <taxon>Metazoa</taxon>
        <taxon>Ecdysozoa</taxon>
        <taxon>Nematoda</taxon>
        <taxon>Chromadorea</taxon>
        <taxon>Rhabditida</taxon>
        <taxon>Spirurina</taxon>
        <taxon>Spiruromorpha</taxon>
        <taxon>Spiruroidea</taxon>
        <taxon>Gongylonematidae</taxon>
        <taxon>Gongylonema</taxon>
    </lineage>
</organism>
<sequence>MENRSDQAEGPQQRRRSPPPLLQPVHIQETALDLEPVVINMPSATAPPPSEPISTMAHIGAGDTFGAPSPSSSEGSSNGFVKVEHGDVQHSVGSGISGLMPIRMEDLIRLHDVEHDRHRTDAHLHYSVSSELPFLLVLPFRSFFL</sequence>
<evidence type="ECO:0000313" key="3">
    <source>
        <dbReference type="Proteomes" id="UP000271098"/>
    </source>
</evidence>
<dbReference type="AlphaFoldDB" id="A0A183DS02"/>
<dbReference type="WBParaSite" id="GPUH_0001150701-mRNA-1">
    <property type="protein sequence ID" value="GPUH_0001150701-mRNA-1"/>
    <property type="gene ID" value="GPUH_0001150701"/>
</dbReference>
<name>A0A183DS02_9BILA</name>
<reference evidence="4" key="1">
    <citation type="submission" date="2016-06" db="UniProtKB">
        <authorList>
            <consortium name="WormBaseParasite"/>
        </authorList>
    </citation>
    <scope>IDENTIFICATION</scope>
</reference>
<feature type="compositionally biased region" description="Low complexity" evidence="1">
    <location>
        <begin position="68"/>
        <end position="77"/>
    </location>
</feature>
<protein>
    <submittedName>
        <fullName evidence="2 4">Uncharacterized protein</fullName>
    </submittedName>
</protein>
<proteinExistence type="predicted"/>
<evidence type="ECO:0000256" key="1">
    <source>
        <dbReference type="SAM" id="MobiDB-lite"/>
    </source>
</evidence>
<keyword evidence="3" id="KW-1185">Reference proteome</keyword>
<feature type="region of interest" description="Disordered" evidence="1">
    <location>
        <begin position="1"/>
        <end position="23"/>
    </location>
</feature>
<evidence type="ECO:0000313" key="4">
    <source>
        <dbReference type="WBParaSite" id="GPUH_0001150701-mRNA-1"/>
    </source>
</evidence>
<gene>
    <name evidence="2" type="ORF">GPUH_LOCUS11493</name>
</gene>
<accession>A0A183DS02</accession>
<dbReference type="Proteomes" id="UP000271098">
    <property type="component" value="Unassembled WGS sequence"/>
</dbReference>
<dbReference type="OrthoDB" id="5870658at2759"/>